<evidence type="ECO:0000259" key="7">
    <source>
        <dbReference type="Pfam" id="PF00892"/>
    </source>
</evidence>
<evidence type="ECO:0000256" key="6">
    <source>
        <dbReference type="SAM" id="Phobius"/>
    </source>
</evidence>
<feature type="transmembrane region" description="Helical" evidence="6">
    <location>
        <begin position="118"/>
        <end position="136"/>
    </location>
</feature>
<feature type="transmembrane region" description="Helical" evidence="6">
    <location>
        <begin position="232"/>
        <end position="253"/>
    </location>
</feature>
<feature type="transmembrane region" description="Helical" evidence="6">
    <location>
        <begin position="33"/>
        <end position="54"/>
    </location>
</feature>
<protein>
    <recommendedName>
        <fullName evidence="7">EamA domain-containing protein</fullName>
    </recommendedName>
</protein>
<comment type="caution">
    <text evidence="8">The sequence shown here is derived from an EMBL/GenBank/DDBJ whole genome shotgun (WGS) entry which is preliminary data.</text>
</comment>
<dbReference type="PANTHER" id="PTHR42920:SF11">
    <property type="entry name" value="INNER MEMBRANE PROTEIN YTFF"/>
    <property type="match status" value="1"/>
</dbReference>
<keyword evidence="2" id="KW-1003">Cell membrane</keyword>
<dbReference type="Proteomes" id="UP000052068">
    <property type="component" value="Unassembled WGS sequence"/>
</dbReference>
<dbReference type="InterPro" id="IPR037185">
    <property type="entry name" value="EmrE-like"/>
</dbReference>
<keyword evidence="4 6" id="KW-1133">Transmembrane helix</keyword>
<feature type="transmembrane region" description="Helical" evidence="6">
    <location>
        <begin position="259"/>
        <end position="279"/>
    </location>
</feature>
<feature type="transmembrane region" description="Helical" evidence="6">
    <location>
        <begin position="198"/>
        <end position="220"/>
    </location>
</feature>
<feature type="transmembrane region" description="Helical" evidence="6">
    <location>
        <begin position="66"/>
        <end position="85"/>
    </location>
</feature>
<accession>A0ABR5CL44</accession>
<evidence type="ECO:0000256" key="1">
    <source>
        <dbReference type="ARBA" id="ARBA00004651"/>
    </source>
</evidence>
<feature type="transmembrane region" description="Helical" evidence="6">
    <location>
        <begin position="91"/>
        <end position="111"/>
    </location>
</feature>
<feature type="transmembrane region" description="Helical" evidence="6">
    <location>
        <begin position="142"/>
        <end position="161"/>
    </location>
</feature>
<organism evidence="8 9">
    <name type="scientific">Rhizobium nepotum 39/7</name>
    <dbReference type="NCBI Taxonomy" id="1368418"/>
    <lineage>
        <taxon>Bacteria</taxon>
        <taxon>Pseudomonadati</taxon>
        <taxon>Pseudomonadota</taxon>
        <taxon>Alphaproteobacteria</taxon>
        <taxon>Hyphomicrobiales</taxon>
        <taxon>Rhizobiaceae</taxon>
        <taxon>Rhizobium/Agrobacterium group</taxon>
        <taxon>Rhizobium</taxon>
    </lineage>
</organism>
<dbReference type="InterPro" id="IPR000620">
    <property type="entry name" value="EamA_dom"/>
</dbReference>
<evidence type="ECO:0000313" key="8">
    <source>
        <dbReference type="EMBL" id="KJF65455.1"/>
    </source>
</evidence>
<evidence type="ECO:0000256" key="3">
    <source>
        <dbReference type="ARBA" id="ARBA00022692"/>
    </source>
</evidence>
<evidence type="ECO:0000256" key="5">
    <source>
        <dbReference type="ARBA" id="ARBA00023136"/>
    </source>
</evidence>
<comment type="subcellular location">
    <subcellularLocation>
        <location evidence="1">Cell membrane</location>
        <topology evidence="1">Multi-pass membrane protein</topology>
    </subcellularLocation>
</comment>
<keyword evidence="5 6" id="KW-0472">Membrane</keyword>
<dbReference type="EMBL" id="JWJH01000034">
    <property type="protein sequence ID" value="KJF65455.1"/>
    <property type="molecule type" value="Genomic_DNA"/>
</dbReference>
<dbReference type="SUPFAM" id="SSF103481">
    <property type="entry name" value="Multidrug resistance efflux transporter EmrE"/>
    <property type="match status" value="1"/>
</dbReference>
<dbReference type="RefSeq" id="WP_045024842.1">
    <property type="nucleotide sequence ID" value="NZ_JWJH01000034.1"/>
</dbReference>
<dbReference type="Pfam" id="PF00892">
    <property type="entry name" value="EamA"/>
    <property type="match status" value="1"/>
</dbReference>
<feature type="transmembrane region" description="Helical" evidence="6">
    <location>
        <begin position="173"/>
        <end position="192"/>
    </location>
</feature>
<dbReference type="InterPro" id="IPR051258">
    <property type="entry name" value="Diverse_Substrate_Transporter"/>
</dbReference>
<evidence type="ECO:0000256" key="4">
    <source>
        <dbReference type="ARBA" id="ARBA00022989"/>
    </source>
</evidence>
<gene>
    <name evidence="8" type="ORF">RS75_23135</name>
</gene>
<feature type="domain" description="EamA" evidence="7">
    <location>
        <begin position="143"/>
        <end position="272"/>
    </location>
</feature>
<name>A0ABR5CL44_9HYPH</name>
<keyword evidence="3 6" id="KW-0812">Transmembrane</keyword>
<evidence type="ECO:0000256" key="2">
    <source>
        <dbReference type="ARBA" id="ARBA00022475"/>
    </source>
</evidence>
<evidence type="ECO:0000313" key="9">
    <source>
        <dbReference type="Proteomes" id="UP000052068"/>
    </source>
</evidence>
<sequence>MHSNRVLFPAASIIAALVSSSIGATVAKSTFPIIGAEGMTALRVGFSAMILWLITRPWRTRTSMMMGAKLTAYGVALALMNIMIFQAFARLPIGIATAIEVLGPISVALAGSRRKLDFLWVLLAIFGLIILLPLRQESTLDPIGLLLAAGAAFCWGIYIVLGQKVAPIGAGRAVSLGMMVAALIAVPFGLFNSSPSNYSWAIIGLGLVVAVISSTIPYLLEMMAFGRLPQKLVGLLLSGAPAIAAAVAAILLGETLTPTQWIAVTLIIAASAGCALSSAPVKAYADPV</sequence>
<reference evidence="8 9" key="1">
    <citation type="submission" date="2015-03" db="EMBL/GenBank/DDBJ databases">
        <title>Draft Genome Sequences of Agrobacterium nepotum Strain 39/7T (= CFBP 7436T = LMG 26435T) and Agrobacterium sp. Strain KFB 330 (= CFBP 8308 = LMG 28674).</title>
        <authorList>
            <person name="Kuzmanovic N."/>
            <person name="Pulawska J."/>
            <person name="Obradovic A."/>
        </authorList>
    </citation>
    <scope>NUCLEOTIDE SEQUENCE [LARGE SCALE GENOMIC DNA]</scope>
    <source>
        <strain evidence="8 9">39/7</strain>
    </source>
</reference>
<proteinExistence type="predicted"/>
<keyword evidence="9" id="KW-1185">Reference proteome</keyword>
<dbReference type="PANTHER" id="PTHR42920">
    <property type="entry name" value="OS03G0707200 PROTEIN-RELATED"/>
    <property type="match status" value="1"/>
</dbReference>